<dbReference type="SUPFAM" id="SSF56784">
    <property type="entry name" value="HAD-like"/>
    <property type="match status" value="1"/>
</dbReference>
<keyword evidence="1" id="KW-0378">Hydrolase</keyword>
<dbReference type="Gene3D" id="3.40.50.1000">
    <property type="entry name" value="HAD superfamily/HAD-like"/>
    <property type="match status" value="1"/>
</dbReference>
<gene>
    <name evidence="1" type="ORF">BBBF_0972</name>
</gene>
<dbReference type="InterPro" id="IPR023214">
    <property type="entry name" value="HAD_sf"/>
</dbReference>
<dbReference type="InterPro" id="IPR041492">
    <property type="entry name" value="HAD_2"/>
</dbReference>
<accession>A0ABM7EQ12</accession>
<protein>
    <submittedName>
        <fullName evidence="1">Truncated hydrolase</fullName>
    </submittedName>
</protein>
<name>A0ABM7EQ12_BIFBI</name>
<dbReference type="GO" id="GO:0016787">
    <property type="term" value="F:hydrolase activity"/>
    <property type="evidence" value="ECO:0007669"/>
    <property type="project" value="UniProtKB-KW"/>
</dbReference>
<proteinExistence type="predicted"/>
<dbReference type="InterPro" id="IPR036412">
    <property type="entry name" value="HAD-like_sf"/>
</dbReference>
<reference evidence="1 2" key="1">
    <citation type="submission" date="2012-02" db="EMBL/GenBank/DDBJ databases">
        <title>Complete genome sequence of Bifidobacterium bifidum JCM 1255.</title>
        <authorList>
            <person name="Toh H."/>
            <person name="Oshima K."/>
            <person name="Morita H."/>
            <person name="Hattori M."/>
        </authorList>
    </citation>
    <scope>NUCLEOTIDE SEQUENCE [LARGE SCALE GENOMIC DNA]</scope>
    <source>
        <strain evidence="1 2">JCM 1255</strain>
    </source>
</reference>
<dbReference type="Gene3D" id="1.10.150.240">
    <property type="entry name" value="Putative phosphatase, domain 2"/>
    <property type="match status" value="1"/>
</dbReference>
<dbReference type="InterPro" id="IPR023198">
    <property type="entry name" value="PGP-like_dom2"/>
</dbReference>
<sequence length="91" mass="10450">MSQHQVTTRQRRNVVLLDLDGTLTQSDPGIIACATKAFEELSLPVPDDQEMHRFIGPAIIESFRRNHMPDELLDLKRWRHQDEIDAVAEGE</sequence>
<dbReference type="EMBL" id="AP012323">
    <property type="protein sequence ID" value="BAQ98179.1"/>
    <property type="molecule type" value="Genomic_DNA"/>
</dbReference>
<evidence type="ECO:0000313" key="1">
    <source>
        <dbReference type="EMBL" id="BAQ98179.1"/>
    </source>
</evidence>
<dbReference type="Proteomes" id="UP000035063">
    <property type="component" value="Chromosome"/>
</dbReference>
<reference evidence="2" key="2">
    <citation type="journal article" date="2015" name="J. Biotechnol.">
        <title>Complete genome sequence of Bifidobacterium bifidum JCM 1255(T) isolated from feces of a breast-fed infant.</title>
        <authorList>
            <person name="Morita H."/>
            <person name="Toh H."/>
            <person name="Oshima K."/>
            <person name="Nakano A."/>
            <person name="Shindo C."/>
            <person name="Komiya K."/>
            <person name="Arakawa K."/>
            <person name="Suda W."/>
            <person name="Honda K."/>
            <person name="Hattori M."/>
        </authorList>
    </citation>
    <scope>NUCLEOTIDE SEQUENCE [LARGE SCALE GENOMIC DNA]</scope>
    <source>
        <strain evidence="2">JCM 1255</strain>
    </source>
</reference>
<evidence type="ECO:0000313" key="2">
    <source>
        <dbReference type="Proteomes" id="UP000035063"/>
    </source>
</evidence>
<dbReference type="Pfam" id="PF13419">
    <property type="entry name" value="HAD_2"/>
    <property type="match status" value="1"/>
</dbReference>
<organism evidence="1 2">
    <name type="scientific">Bifidobacterium bifidum ATCC 29521 = JCM 1255 = DSM 20456</name>
    <dbReference type="NCBI Taxonomy" id="500634"/>
    <lineage>
        <taxon>Bacteria</taxon>
        <taxon>Bacillati</taxon>
        <taxon>Actinomycetota</taxon>
        <taxon>Actinomycetes</taxon>
        <taxon>Bifidobacteriales</taxon>
        <taxon>Bifidobacteriaceae</taxon>
        <taxon>Bifidobacterium</taxon>
    </lineage>
</organism>
<keyword evidence="2" id="KW-1185">Reference proteome</keyword>